<dbReference type="EMBL" id="JAAVNE010000013">
    <property type="protein sequence ID" value="NKC31196.1"/>
    <property type="molecule type" value="Genomic_DNA"/>
</dbReference>
<dbReference type="Pfam" id="PF03567">
    <property type="entry name" value="Sulfotransfer_2"/>
    <property type="match status" value="1"/>
</dbReference>
<reference evidence="2 3" key="1">
    <citation type="submission" date="2020-03" db="EMBL/GenBank/DDBJ databases">
        <title>Roseomonas selenitidurans sp. nov. isolated from urban soil.</title>
        <authorList>
            <person name="Liu H."/>
        </authorList>
    </citation>
    <scope>NUCLEOTIDE SEQUENCE [LARGE SCALE GENOMIC DNA]</scope>
    <source>
        <strain evidence="2 3">BU-1</strain>
    </source>
</reference>
<name>A0ABX1E275_9PROT</name>
<organism evidence="2 3">
    <name type="scientific">Falsiroseomonas selenitidurans</name>
    <dbReference type="NCBI Taxonomy" id="2716335"/>
    <lineage>
        <taxon>Bacteria</taxon>
        <taxon>Pseudomonadati</taxon>
        <taxon>Pseudomonadota</taxon>
        <taxon>Alphaproteobacteria</taxon>
        <taxon>Acetobacterales</taxon>
        <taxon>Roseomonadaceae</taxon>
        <taxon>Falsiroseomonas</taxon>
    </lineage>
</organism>
<gene>
    <name evidence="2" type="ORF">HEQ75_10025</name>
</gene>
<protein>
    <submittedName>
        <fullName evidence="2">Sulfotransferase family protein</fullName>
    </submittedName>
</protein>
<comment type="caution">
    <text evidence="2">The sequence shown here is derived from an EMBL/GenBank/DDBJ whole genome shotgun (WGS) entry which is preliminary data.</text>
</comment>
<dbReference type="Proteomes" id="UP000787635">
    <property type="component" value="Unassembled WGS sequence"/>
</dbReference>
<dbReference type="InterPro" id="IPR005331">
    <property type="entry name" value="Sulfotransferase"/>
</dbReference>
<evidence type="ECO:0000256" key="1">
    <source>
        <dbReference type="SAM" id="MobiDB-lite"/>
    </source>
</evidence>
<evidence type="ECO:0000313" key="3">
    <source>
        <dbReference type="Proteomes" id="UP000787635"/>
    </source>
</evidence>
<feature type="region of interest" description="Disordered" evidence="1">
    <location>
        <begin position="327"/>
        <end position="361"/>
    </location>
</feature>
<feature type="region of interest" description="Disordered" evidence="1">
    <location>
        <begin position="286"/>
        <end position="311"/>
    </location>
</feature>
<keyword evidence="3" id="KW-1185">Reference proteome</keyword>
<proteinExistence type="predicted"/>
<sequence>MHSTQGLHFDGVALPDGAACRPLARQATGPWKERRTPVISIQHAFLFVHRGKSGGNSVAEALLPYSEDCKTVSGSQDGTERFDIRNDRFGTVKHARLRDYRQALPQALYAGLYKFATIRNPFERLVSAYFSPHRVAAGKVQGFDRAAFLDLVARQATLRDFIRTTPGGALDAELNRLMRFERLAEDFAAVTQAIGLGPLALPHRNRGAHAPYRAYYDADLRRCVEARSTRSWNGAATPSDPPARPSAAADHDGLTRRVILSPPSGGVIGHGTSAWGKCLGNLPHADGRRGAVRRHRRPGGLPAHSGDTGCRATQPAWHRSGVPCHAVAPGPHPAPGHAGPGAGGQSGDPLRLHLPAATRGA</sequence>
<feature type="region of interest" description="Disordered" evidence="1">
    <location>
        <begin position="229"/>
        <end position="251"/>
    </location>
</feature>
<evidence type="ECO:0000313" key="2">
    <source>
        <dbReference type="EMBL" id="NKC31196.1"/>
    </source>
</evidence>
<accession>A0ABX1E275</accession>